<evidence type="ECO:0000313" key="1">
    <source>
        <dbReference type="EMBL" id="MFC7605747.1"/>
    </source>
</evidence>
<sequence length="109" mass="12492">MPPPPWRGRHVEEISPEFRRKVLDLLKAGRTVRQVAFDLQISDQTIYNWREQELIDTGQKPGLTSSDHTELVAARRRIAELETEPAVTRRAAELLREAVPPKDGSRPSR</sequence>
<reference evidence="2" key="1">
    <citation type="journal article" date="2019" name="Int. J. Syst. Evol. Microbiol.">
        <title>The Global Catalogue of Microorganisms (GCM) 10K type strain sequencing project: providing services to taxonomists for standard genome sequencing and annotation.</title>
        <authorList>
            <consortium name="The Broad Institute Genomics Platform"/>
            <consortium name="The Broad Institute Genome Sequencing Center for Infectious Disease"/>
            <person name="Wu L."/>
            <person name="Ma J."/>
        </authorList>
    </citation>
    <scope>NUCLEOTIDE SEQUENCE [LARGE SCALE GENOMIC DNA]</scope>
    <source>
        <strain evidence="2">JCM 10083</strain>
    </source>
</reference>
<proteinExistence type="predicted"/>
<keyword evidence="2" id="KW-1185">Reference proteome</keyword>
<gene>
    <name evidence="1" type="ORF">ACFQVD_37160</name>
</gene>
<dbReference type="Proteomes" id="UP001596514">
    <property type="component" value="Unassembled WGS sequence"/>
</dbReference>
<evidence type="ECO:0000313" key="2">
    <source>
        <dbReference type="Proteomes" id="UP001596514"/>
    </source>
</evidence>
<name>A0ABW2TCF3_9ACTN</name>
<accession>A0ABW2TCF3</accession>
<organism evidence="1 2">
    <name type="scientific">Streptosporangium amethystogenes subsp. fukuiense</name>
    <dbReference type="NCBI Taxonomy" id="698418"/>
    <lineage>
        <taxon>Bacteria</taxon>
        <taxon>Bacillati</taxon>
        <taxon>Actinomycetota</taxon>
        <taxon>Actinomycetes</taxon>
        <taxon>Streptosporangiales</taxon>
        <taxon>Streptosporangiaceae</taxon>
        <taxon>Streptosporangium</taxon>
    </lineage>
</organism>
<dbReference type="EMBL" id="JBHTEE010000001">
    <property type="protein sequence ID" value="MFC7605747.1"/>
    <property type="molecule type" value="Genomic_DNA"/>
</dbReference>
<dbReference type="Gene3D" id="1.10.10.60">
    <property type="entry name" value="Homeodomain-like"/>
    <property type="match status" value="1"/>
</dbReference>
<dbReference type="SUPFAM" id="SSF46689">
    <property type="entry name" value="Homeodomain-like"/>
    <property type="match status" value="1"/>
</dbReference>
<dbReference type="Pfam" id="PF01527">
    <property type="entry name" value="HTH_Tnp_1"/>
    <property type="match status" value="1"/>
</dbReference>
<protein>
    <submittedName>
        <fullName evidence="1">Transposase</fullName>
    </submittedName>
</protein>
<dbReference type="InterPro" id="IPR009057">
    <property type="entry name" value="Homeodomain-like_sf"/>
</dbReference>
<comment type="caution">
    <text evidence="1">The sequence shown here is derived from an EMBL/GenBank/DDBJ whole genome shotgun (WGS) entry which is preliminary data.</text>
</comment>
<dbReference type="RefSeq" id="WP_343964709.1">
    <property type="nucleotide sequence ID" value="NZ_BAAAGK010000024.1"/>
</dbReference>
<dbReference type="InterPro" id="IPR002514">
    <property type="entry name" value="Transposase_8"/>
</dbReference>